<name>A0A0C9S640_9CONI</name>
<dbReference type="EMBL" id="GCHU01011913">
    <property type="protein sequence ID" value="JAG87607.1"/>
    <property type="molecule type" value="Transcribed_RNA"/>
</dbReference>
<evidence type="ECO:0000313" key="2">
    <source>
        <dbReference type="EMBL" id="JAG87607.1"/>
    </source>
</evidence>
<dbReference type="InterPro" id="IPR021788">
    <property type="entry name" value="CPP1-like"/>
</dbReference>
<dbReference type="PANTHER" id="PTHR33372">
    <property type="match status" value="1"/>
</dbReference>
<organism evidence="2">
    <name type="scientific">Wollemia nobilis</name>
    <dbReference type="NCBI Taxonomy" id="56998"/>
    <lineage>
        <taxon>Eukaryota</taxon>
        <taxon>Viridiplantae</taxon>
        <taxon>Streptophyta</taxon>
        <taxon>Embryophyta</taxon>
        <taxon>Tracheophyta</taxon>
        <taxon>Spermatophyta</taxon>
        <taxon>Pinopsida</taxon>
        <taxon>Pinidae</taxon>
        <taxon>Conifers II</taxon>
        <taxon>Araucariales</taxon>
        <taxon>Araucariaceae</taxon>
        <taxon>Wollemia</taxon>
    </lineage>
</organism>
<dbReference type="GO" id="GO:0031969">
    <property type="term" value="C:chloroplast membrane"/>
    <property type="evidence" value="ECO:0007669"/>
    <property type="project" value="TreeGrafter"/>
</dbReference>
<feature type="transmembrane region" description="Helical" evidence="1">
    <location>
        <begin position="291"/>
        <end position="311"/>
    </location>
</feature>
<evidence type="ECO:0000256" key="1">
    <source>
        <dbReference type="SAM" id="Phobius"/>
    </source>
</evidence>
<dbReference type="AlphaFoldDB" id="A0A0C9S640"/>
<reference evidence="2" key="1">
    <citation type="submission" date="2015-02" db="EMBL/GenBank/DDBJ databases">
        <title>A transcriptome of Wollemia nobilis - a relic of Gondwana.</title>
        <authorList>
            <person name="Chia J.Y."/>
            <person name="Leong Y.S."/>
            <person name="Abdul Karim S."/>
            <person name="Wan Azmi N."/>
            <person name="Hercus R."/>
            <person name="Croft L."/>
        </authorList>
    </citation>
    <scope>NUCLEOTIDE SEQUENCE</scope>
    <source>
        <strain evidence="2">MaeBrown</strain>
        <tissue evidence="2">Leaf</tissue>
    </source>
</reference>
<feature type="transmembrane region" description="Helical" evidence="1">
    <location>
        <begin position="259"/>
        <end position="279"/>
    </location>
</feature>
<keyword evidence="1" id="KW-0812">Transmembrane</keyword>
<sequence>MAVLGCQAGLPNAVRKILRCSHGDGHGHGVERVDGCGRVSSRGRMGGRHLRRGKARWSRGSGKEDKYWGRGFKRVLQISARSKADDSMPFEMSFENALELLGVAEGATFEEIVRAKNSILDRNRDDQELAAQVETAYDMLLMQSFMQRRAGKVIDSSIRYADVKQVSTSGVGRMPEWLKTFLKNAPFSVEAPSANDLGIQTGVYGALMAWTFVNGVSYPEGVQLSSNGADVPGLILATGFGASIYFLRKKNVKLGKAALITAGSLVAGAVIGGVVESWLQVDIVPLFGIRSPAVVVSEFVLLLQWFSSLYLQ</sequence>
<dbReference type="Pfam" id="PF11833">
    <property type="entry name" value="CPP1-like"/>
    <property type="match status" value="1"/>
</dbReference>
<keyword evidence="1" id="KW-0472">Membrane</keyword>
<keyword evidence="1" id="KW-1133">Transmembrane helix</keyword>
<proteinExistence type="predicted"/>
<accession>A0A0C9S640</accession>
<protein>
    <submittedName>
        <fullName evidence="2">TSA: Wollemia nobilis Ref_Wollemi_Transcript_11983_1468 transcribed RNA sequence</fullName>
    </submittedName>
</protein>
<dbReference type="PANTHER" id="PTHR33372:SF10">
    <property type="entry name" value="OS03G0137300 PROTEIN"/>
    <property type="match status" value="1"/>
</dbReference>